<feature type="domain" description="TniQ" evidence="1">
    <location>
        <begin position="9"/>
        <end position="138"/>
    </location>
</feature>
<name>A0A811GFP5_9GAMM</name>
<evidence type="ECO:0000313" key="2">
    <source>
        <dbReference type="EMBL" id="CAB1216631.1"/>
    </source>
</evidence>
<accession>A0A811GFP5</accession>
<protein>
    <recommendedName>
        <fullName evidence="1">TniQ domain-containing protein</fullName>
    </recommendedName>
</protein>
<dbReference type="InterPro" id="IPR009492">
    <property type="entry name" value="TniQ"/>
</dbReference>
<evidence type="ECO:0000313" key="3">
    <source>
        <dbReference type="Proteomes" id="UP000489961"/>
    </source>
</evidence>
<sequence>MQNTLLIQAIPYEDESPISFLLRTAKLNAHSSIFNLVGKVNYQSIIKESLNYHLVDDVRFSLVLNALNINSDYSYLAFERSGPTNRSPRIIGAIEVDHELFVLDNIRYCPICLAENAYLKKLWMLKPIYACPTHSCFLIDSCPNCDNPITLKASVKNCSCCGYELDKAPTREATSLETIYWFIDVLNINSNKLFKEFTACWKAFNEFFEFDGSNTDLKVLLYVYEYFQSPETSVIKLSSCIHSRRDYSHPRIQLLPFLKYERFFKQHIQTVEENAYEYKISGKSISRKLSNHQIKRVLKVSRFELEKLIESDYLKFGNKELYHGNISSLDIERFIMGLNNIDQPTFEILDTVTICNDRIDLKEISKTLEINYETARKLANNGWFDVDKNVQIADKPQMYSKKKFIYSKANTC</sequence>
<dbReference type="Pfam" id="PF06527">
    <property type="entry name" value="TniQ"/>
    <property type="match status" value="1"/>
</dbReference>
<reference evidence="2 3" key="1">
    <citation type="submission" date="2020-02" db="EMBL/GenBank/DDBJ databases">
        <authorList>
            <person name="Chaudhuri R."/>
        </authorList>
    </citation>
    <scope>NUCLEOTIDE SEQUENCE [LARGE SCALE GENOMIC DNA]</scope>
    <source>
        <strain evidence="2">SFB21</strain>
    </source>
</reference>
<dbReference type="AlphaFoldDB" id="A0A811GFP5"/>
<dbReference type="RefSeq" id="WP_254592226.1">
    <property type="nucleotide sequence ID" value="NZ_CADDTS010000033.1"/>
</dbReference>
<proteinExistence type="predicted"/>
<comment type="caution">
    <text evidence="2">The sequence shown here is derived from an EMBL/GenBank/DDBJ whole genome shotgun (WGS) entry which is preliminary data.</text>
</comment>
<dbReference type="Proteomes" id="UP000489961">
    <property type="component" value="Unassembled WGS sequence"/>
</dbReference>
<evidence type="ECO:0000259" key="1">
    <source>
        <dbReference type="Pfam" id="PF06527"/>
    </source>
</evidence>
<gene>
    <name evidence="2" type="ORF">SFB21_1960</name>
</gene>
<dbReference type="EMBL" id="CADDTS010000033">
    <property type="protein sequence ID" value="CAB1216631.1"/>
    <property type="molecule type" value="Genomic_DNA"/>
</dbReference>
<organism evidence="2 3">
    <name type="scientific">Acinetobacter bouvetii</name>
    <dbReference type="NCBI Taxonomy" id="202951"/>
    <lineage>
        <taxon>Bacteria</taxon>
        <taxon>Pseudomonadati</taxon>
        <taxon>Pseudomonadota</taxon>
        <taxon>Gammaproteobacteria</taxon>
        <taxon>Moraxellales</taxon>
        <taxon>Moraxellaceae</taxon>
        <taxon>Acinetobacter</taxon>
    </lineage>
</organism>